<comment type="caution">
    <text evidence="1">The sequence shown here is derived from an EMBL/GenBank/DDBJ whole genome shotgun (WGS) entry which is preliminary data.</text>
</comment>
<evidence type="ECO:0000313" key="1">
    <source>
        <dbReference type="EMBL" id="GHH99701.1"/>
    </source>
</evidence>
<reference evidence="1 2" key="1">
    <citation type="journal article" date="2022" name="Int. J. Syst. Evol. Microbiol.">
        <title>Neobacillus kokaensis sp. nov., isolated from soil.</title>
        <authorList>
            <person name="Yuki K."/>
            <person name="Matsubara H."/>
            <person name="Yamaguchi S."/>
        </authorList>
    </citation>
    <scope>NUCLEOTIDE SEQUENCE [LARGE SCALE GENOMIC DNA]</scope>
    <source>
        <strain evidence="1 2">LOB 377</strain>
    </source>
</reference>
<accession>A0ABQ3NAM0</accession>
<keyword evidence="2" id="KW-1185">Reference proteome</keyword>
<evidence type="ECO:0000313" key="2">
    <source>
        <dbReference type="Proteomes" id="UP000637074"/>
    </source>
</evidence>
<organism evidence="1 2">
    <name type="scientific">Neobacillus kokaensis</name>
    <dbReference type="NCBI Taxonomy" id="2759023"/>
    <lineage>
        <taxon>Bacteria</taxon>
        <taxon>Bacillati</taxon>
        <taxon>Bacillota</taxon>
        <taxon>Bacilli</taxon>
        <taxon>Bacillales</taxon>
        <taxon>Bacillaceae</taxon>
        <taxon>Neobacillus</taxon>
    </lineage>
</organism>
<protein>
    <submittedName>
        <fullName evidence="1">Uncharacterized protein</fullName>
    </submittedName>
</protein>
<dbReference type="Proteomes" id="UP000637074">
    <property type="component" value="Unassembled WGS sequence"/>
</dbReference>
<gene>
    <name evidence="1" type="ORF">AM1BK_32440</name>
</gene>
<name>A0ABQ3NAM0_9BACI</name>
<dbReference type="EMBL" id="BNDS01000014">
    <property type="protein sequence ID" value="GHH99701.1"/>
    <property type="molecule type" value="Genomic_DNA"/>
</dbReference>
<proteinExistence type="predicted"/>
<sequence length="70" mass="8035">MKLVYFNDTGRLVKIHPATVNHGCVVNKEPIKPLQEREFILPEGTYPWVKMWDYGEYGLSILVSPVTDNS</sequence>